<accession>A0A3M7B3D8</accession>
<sequence>MAFRQPQQRPQPLRQPSLSRQTADVQAPVSPAHKRPVEDSQEWILFSPRYADGRSQTTTTSQTPRTATATDLGSLETHIRSQPADSAEEATCQGTEVDDENEELDSLDDGLHAFQHNPFSASSNHQLDQSGGTVLPTHDGLGAFSSGGLQEQLWQFERYNPHRRRHVRRRSSIQQRLDEVEEESEHDLIDERTARIEKWRLEQSKAVLEEIEKETRRRRRRMSRMSALSGAASNAAPVETNDAYNGPVAGEYTALPKSQEQVPQPTESWWQRITKRVIQDLIGLDENTLSVIFGEQLPEDPSPTPTPQSPIASSAARHDSRVTFRDNEYHWETRFLERIARELGVLINQLAEHDGRAFSTYQSILEVPEYAGLPPMHEQQEQQQRQPSLRSQRRRKSAEPRPESAPSDALFTPTLPQTTASPGEQPDTSLWGIEEEPVDRDDAALQERAYWERDIDVNMIFSYLRRRFSSSSGGAPAAPQPESTGPLPASWATTNSAGPAAATAAALGTSPESLRRAELIRQQHPLVSRAATTNTAVDRTTASPSVRRDSLLRRYQLQHLHHKRGAAGSSSCASQSTKRSRRSRSTSSRNYWDLGGGSVGSLGSGGGGTGRSSGLGGWGEV</sequence>
<feature type="compositionally biased region" description="Low complexity" evidence="1">
    <location>
        <begin position="54"/>
        <end position="70"/>
    </location>
</feature>
<reference evidence="2 3" key="1">
    <citation type="journal article" date="2018" name="BMC Genomics">
        <title>Genomic evidence for intraspecific hybridization in a clonal and extremely halotolerant yeast.</title>
        <authorList>
            <person name="Gostincar C."/>
            <person name="Stajich J.E."/>
            <person name="Zupancic J."/>
            <person name="Zalar P."/>
            <person name="Gunde-Cimerman N."/>
        </authorList>
    </citation>
    <scope>NUCLEOTIDE SEQUENCE [LARGE SCALE GENOMIC DNA]</scope>
    <source>
        <strain evidence="2 3">EXF-151</strain>
    </source>
</reference>
<feature type="compositionally biased region" description="Polar residues" evidence="1">
    <location>
        <begin position="414"/>
        <end position="428"/>
    </location>
</feature>
<feature type="compositionally biased region" description="Low complexity" evidence="1">
    <location>
        <begin position="381"/>
        <end position="390"/>
    </location>
</feature>
<comment type="caution">
    <text evidence="2">The sequence shown here is derived from an EMBL/GenBank/DDBJ whole genome shotgun (WGS) entry which is preliminary data.</text>
</comment>
<organism evidence="2 3">
    <name type="scientific">Hortaea werneckii</name>
    <name type="common">Black yeast</name>
    <name type="synonym">Cladosporium werneckii</name>
    <dbReference type="NCBI Taxonomy" id="91943"/>
    <lineage>
        <taxon>Eukaryota</taxon>
        <taxon>Fungi</taxon>
        <taxon>Dikarya</taxon>
        <taxon>Ascomycota</taxon>
        <taxon>Pezizomycotina</taxon>
        <taxon>Dothideomycetes</taxon>
        <taxon>Dothideomycetidae</taxon>
        <taxon>Mycosphaerellales</taxon>
        <taxon>Teratosphaeriaceae</taxon>
        <taxon>Hortaea</taxon>
    </lineage>
</organism>
<feature type="region of interest" description="Disordered" evidence="1">
    <location>
        <begin position="469"/>
        <end position="498"/>
    </location>
</feature>
<feature type="region of interest" description="Disordered" evidence="1">
    <location>
        <begin position="521"/>
        <end position="621"/>
    </location>
</feature>
<dbReference type="VEuPathDB" id="FungiDB:BTJ68_03974"/>
<feature type="compositionally biased region" description="Low complexity" evidence="1">
    <location>
        <begin position="1"/>
        <end position="21"/>
    </location>
</feature>
<feature type="region of interest" description="Disordered" evidence="1">
    <location>
        <begin position="295"/>
        <end position="319"/>
    </location>
</feature>
<evidence type="ECO:0000313" key="3">
    <source>
        <dbReference type="Proteomes" id="UP000270230"/>
    </source>
</evidence>
<gene>
    <name evidence="2" type="ORF">D0865_14241</name>
</gene>
<name>A0A3M7B3D8_HORWE</name>
<evidence type="ECO:0000313" key="2">
    <source>
        <dbReference type="EMBL" id="RMY34216.1"/>
    </source>
</evidence>
<protein>
    <submittedName>
        <fullName evidence="2">Uncharacterized protein</fullName>
    </submittedName>
</protein>
<feature type="compositionally biased region" description="Polar residues" evidence="1">
    <location>
        <begin position="117"/>
        <end position="132"/>
    </location>
</feature>
<feature type="compositionally biased region" description="Low complexity" evidence="1">
    <location>
        <begin position="566"/>
        <end position="577"/>
    </location>
</feature>
<feature type="region of interest" description="Disordered" evidence="1">
    <location>
        <begin position="376"/>
        <end position="439"/>
    </location>
</feature>
<dbReference type="AlphaFoldDB" id="A0A3M7B3D8"/>
<feature type="region of interest" description="Disordered" evidence="1">
    <location>
        <begin position="1"/>
        <end position="133"/>
    </location>
</feature>
<proteinExistence type="predicted"/>
<feature type="compositionally biased region" description="Gly residues" evidence="1">
    <location>
        <begin position="594"/>
        <end position="621"/>
    </location>
</feature>
<dbReference type="EMBL" id="QWIN01002000">
    <property type="protein sequence ID" value="RMY34216.1"/>
    <property type="molecule type" value="Genomic_DNA"/>
</dbReference>
<dbReference type="Proteomes" id="UP000270230">
    <property type="component" value="Unassembled WGS sequence"/>
</dbReference>
<feature type="compositionally biased region" description="Acidic residues" evidence="1">
    <location>
        <begin position="96"/>
        <end position="108"/>
    </location>
</feature>
<feature type="region of interest" description="Disordered" evidence="1">
    <location>
        <begin position="217"/>
        <end position="240"/>
    </location>
</feature>
<dbReference type="OrthoDB" id="5402147at2759"/>
<evidence type="ECO:0000256" key="1">
    <source>
        <dbReference type="SAM" id="MobiDB-lite"/>
    </source>
</evidence>
<feature type="compositionally biased region" description="Polar residues" evidence="1">
    <location>
        <begin position="530"/>
        <end position="544"/>
    </location>
</feature>